<dbReference type="PANTHER" id="PTHR11022:SF66">
    <property type="entry name" value="N-ACETYLMURAMOYL-L-ALANINE AMIDASE"/>
    <property type="match status" value="1"/>
</dbReference>
<feature type="domain" description="Peptidoglycan recognition protein family" evidence="5">
    <location>
        <begin position="358"/>
        <end position="504"/>
    </location>
</feature>
<dbReference type="PANTHER" id="PTHR11022">
    <property type="entry name" value="PEPTIDOGLYCAN RECOGNITION PROTEIN"/>
    <property type="match status" value="1"/>
</dbReference>
<evidence type="ECO:0000256" key="3">
    <source>
        <dbReference type="SAM" id="MobiDB-lite"/>
    </source>
</evidence>
<evidence type="ECO:0000256" key="2">
    <source>
        <dbReference type="ARBA" id="ARBA00022859"/>
    </source>
</evidence>
<dbReference type="GO" id="GO:0009253">
    <property type="term" value="P:peptidoglycan catabolic process"/>
    <property type="evidence" value="ECO:0007669"/>
    <property type="project" value="InterPro"/>
</dbReference>
<dbReference type="Pfam" id="PF01510">
    <property type="entry name" value="Amidase_2"/>
    <property type="match status" value="1"/>
</dbReference>
<evidence type="ECO:0008006" key="8">
    <source>
        <dbReference type="Google" id="ProtNLM"/>
    </source>
</evidence>
<accession>A0A974DE12</accession>
<dbReference type="OMA" id="CWDNVEH"/>
<dbReference type="SMART" id="SM00701">
    <property type="entry name" value="PGRP"/>
    <property type="match status" value="1"/>
</dbReference>
<feature type="region of interest" description="Disordered" evidence="3">
    <location>
        <begin position="1"/>
        <end position="28"/>
    </location>
</feature>
<dbReference type="InterPro" id="IPR036505">
    <property type="entry name" value="Amidase/PGRP_sf"/>
</dbReference>
<name>A0A974DE12_XENLA</name>
<evidence type="ECO:0000259" key="5">
    <source>
        <dbReference type="SMART" id="SM00701"/>
    </source>
</evidence>
<dbReference type="EMBL" id="CM004470">
    <property type="protein sequence ID" value="OCT90284.1"/>
    <property type="molecule type" value="Genomic_DNA"/>
</dbReference>
<gene>
    <name evidence="6" type="ORF">XELAEV_18018896mg</name>
</gene>
<sequence length="553" mass="61572">MPMMQLLDQQVKPVSGSAEPRTEEGQRNQEMDSVLLILLCALCAKAGTVSNAPVKMEMDTFLSLVKDLESSFPELSARSLSKLMLSTVTVPSHCTSFSKDQTNLTQTLLTYKVVEMEDSKFQEQGVVLAPDGSTVALRPLLQAFVWGWKAGTDCEQVESKYKSPDSNSQGAHSEDSGYTYEKRNQKDLCAQWLHSNQNNDSIHSSSLTISLGLAFLDTNVALDKHLVAVDGCWDSISDPRTFQLQNPPCHSGLTMAFLNGVLDGTLLGELLKQDPKEQNLSSLLLGFYWGNASSSPYRRQDFQAIISGHSLERLIQRAIHCYREMEAGHGLHNINEEQIKIAAGTAAREFEQHFLDCPAVIPRCMWGAKPYNGKPTFLRLPLSHVFIHHTYEPSQPCTSFSECAANMRSMQNFHQQDRSWDDIGYSYVVGSNGYLYEGRGWNWVGAHTRGHNTFAYGVSFIGDYTSKVPKNSILALVKDRFLSCAVRLGYITPNYIIQGHRQVVSTSCPGDALYKEIQSWDHFKVTCLTMTCILYSTGLGPVIQNELDLGFSG</sequence>
<dbReference type="FunFam" id="3.40.80.10:FF:000001">
    <property type="entry name" value="Peptidoglycan recognition protein 1"/>
    <property type="match status" value="1"/>
</dbReference>
<dbReference type="InterPro" id="IPR015510">
    <property type="entry name" value="PGRP"/>
</dbReference>
<evidence type="ECO:0000256" key="1">
    <source>
        <dbReference type="ARBA" id="ARBA00007553"/>
    </source>
</evidence>
<evidence type="ECO:0000259" key="4">
    <source>
        <dbReference type="SMART" id="SM00644"/>
    </source>
</evidence>
<dbReference type="InterPro" id="IPR006619">
    <property type="entry name" value="PGRP_domain_met/bac"/>
</dbReference>
<dbReference type="GO" id="GO:0002376">
    <property type="term" value="P:immune system process"/>
    <property type="evidence" value="ECO:0007669"/>
    <property type="project" value="UniProtKB-KW"/>
</dbReference>
<feature type="domain" description="N-acetylmuramoyl-L-alanine amidase" evidence="4">
    <location>
        <begin position="372"/>
        <end position="510"/>
    </location>
</feature>
<dbReference type="Proteomes" id="UP000694892">
    <property type="component" value="Chromosome 3L"/>
</dbReference>
<dbReference type="Gene3D" id="3.40.80.10">
    <property type="entry name" value="Peptidoglycan recognition protein-like"/>
    <property type="match status" value="1"/>
</dbReference>
<comment type="similarity">
    <text evidence="1">Belongs to the N-acetylmuramoyl-L-alanine amidase 2 family.</text>
</comment>
<proteinExistence type="inferred from homology"/>
<dbReference type="GO" id="GO:0008270">
    <property type="term" value="F:zinc ion binding"/>
    <property type="evidence" value="ECO:0007669"/>
    <property type="project" value="InterPro"/>
</dbReference>
<evidence type="ECO:0000313" key="6">
    <source>
        <dbReference type="EMBL" id="OCT90284.1"/>
    </source>
</evidence>
<protein>
    <recommendedName>
        <fullName evidence="8">Peptidoglycan recognition protein 2</fullName>
    </recommendedName>
</protein>
<dbReference type="SMART" id="SM00644">
    <property type="entry name" value="Ami_2"/>
    <property type="match status" value="1"/>
</dbReference>
<keyword evidence="2" id="KW-0391">Immunity</keyword>
<dbReference type="InterPro" id="IPR002502">
    <property type="entry name" value="Amidase_domain"/>
</dbReference>
<reference evidence="7" key="1">
    <citation type="journal article" date="2016" name="Nature">
        <title>Genome evolution in the allotetraploid frog Xenopus laevis.</title>
        <authorList>
            <person name="Session A.M."/>
            <person name="Uno Y."/>
            <person name="Kwon T."/>
            <person name="Chapman J.A."/>
            <person name="Toyoda A."/>
            <person name="Takahashi S."/>
            <person name="Fukui A."/>
            <person name="Hikosaka A."/>
            <person name="Suzuki A."/>
            <person name="Kondo M."/>
            <person name="van Heeringen S.J."/>
            <person name="Quigley I."/>
            <person name="Heinz S."/>
            <person name="Ogino H."/>
            <person name="Ochi H."/>
            <person name="Hellsten U."/>
            <person name="Lyons J.B."/>
            <person name="Simakov O."/>
            <person name="Putnam N."/>
            <person name="Stites J."/>
            <person name="Kuroki Y."/>
            <person name="Tanaka T."/>
            <person name="Michiue T."/>
            <person name="Watanabe M."/>
            <person name="Bogdanovic O."/>
            <person name="Lister R."/>
            <person name="Georgiou G."/>
            <person name="Paranjpe S.S."/>
            <person name="van Kruijsbergen I."/>
            <person name="Shu S."/>
            <person name="Carlson J."/>
            <person name="Kinoshita T."/>
            <person name="Ohta Y."/>
            <person name="Mawaribuchi S."/>
            <person name="Jenkins J."/>
            <person name="Grimwood J."/>
            <person name="Schmutz J."/>
            <person name="Mitros T."/>
            <person name="Mozaffari S.V."/>
            <person name="Suzuki Y."/>
            <person name="Haramoto Y."/>
            <person name="Yamamoto T.S."/>
            <person name="Takagi C."/>
            <person name="Heald R."/>
            <person name="Miller K."/>
            <person name="Haudenschild C."/>
            <person name="Kitzman J."/>
            <person name="Nakayama T."/>
            <person name="Izutsu Y."/>
            <person name="Robert J."/>
            <person name="Fortriede J."/>
            <person name="Burns K."/>
            <person name="Lotay V."/>
            <person name="Karimi K."/>
            <person name="Yasuoka Y."/>
            <person name="Dichmann D.S."/>
            <person name="Flajnik M.F."/>
            <person name="Houston D.W."/>
            <person name="Shendure J."/>
            <person name="DuPasquier L."/>
            <person name="Vize P.D."/>
            <person name="Zorn A.M."/>
            <person name="Ito M."/>
            <person name="Marcotte E.M."/>
            <person name="Wallingford J.B."/>
            <person name="Ito Y."/>
            <person name="Asashima M."/>
            <person name="Ueno N."/>
            <person name="Matsuda Y."/>
            <person name="Veenstra G.J."/>
            <person name="Fujiyama A."/>
            <person name="Harland R.M."/>
            <person name="Taira M."/>
            <person name="Rokhsar D.S."/>
        </authorList>
    </citation>
    <scope>NUCLEOTIDE SEQUENCE [LARGE SCALE GENOMIC DNA]</scope>
    <source>
        <strain evidence="7">J</strain>
    </source>
</reference>
<dbReference type="SUPFAM" id="SSF55846">
    <property type="entry name" value="N-acetylmuramoyl-L-alanine amidase-like"/>
    <property type="match status" value="1"/>
</dbReference>
<dbReference type="AlphaFoldDB" id="A0A974DE12"/>
<organism evidence="6 7">
    <name type="scientific">Xenopus laevis</name>
    <name type="common">African clawed frog</name>
    <dbReference type="NCBI Taxonomy" id="8355"/>
    <lineage>
        <taxon>Eukaryota</taxon>
        <taxon>Metazoa</taxon>
        <taxon>Chordata</taxon>
        <taxon>Craniata</taxon>
        <taxon>Vertebrata</taxon>
        <taxon>Euteleostomi</taxon>
        <taxon>Amphibia</taxon>
        <taxon>Batrachia</taxon>
        <taxon>Anura</taxon>
        <taxon>Pipoidea</taxon>
        <taxon>Pipidae</taxon>
        <taxon>Xenopodinae</taxon>
        <taxon>Xenopus</taxon>
        <taxon>Xenopus</taxon>
    </lineage>
</organism>
<dbReference type="GO" id="GO:0008745">
    <property type="term" value="F:N-acetylmuramoyl-L-alanine amidase activity"/>
    <property type="evidence" value="ECO:0007669"/>
    <property type="project" value="InterPro"/>
</dbReference>
<dbReference type="CDD" id="cd06583">
    <property type="entry name" value="PGRP"/>
    <property type="match status" value="1"/>
</dbReference>
<evidence type="ECO:0000313" key="7">
    <source>
        <dbReference type="Proteomes" id="UP000694892"/>
    </source>
</evidence>